<sequence>MDCSSAQSDITTYVEGIVQEKLKNEELIVGDPDLIEDIKAALSDGANGMFLWVVFQVDELCLQHCDEDIRTAIRNFPKDLEETFNRAIDRIVSRRNEDIAKRIFRLVVAAKEPLSLNQLEEIIFVEIGQEYSKTERRSNGIAHISSWCENLVHLDEELQTVQFVHQTVQQFFIERSSKSRHNQFHLNLEDADHYLGETCVTYLNFNDFKTTLARRHQPLPPMPPIAIAGTALRPEWKAFPSIPTLLKLNLNTRGGSTASSVIEALGTFQRDDTGSANEGHPFLGYASIHWISHTTTFQKGKSKTWDLWENMIIQGHDLLKKPWIEKPFDESIGTILDWSQKFHHYALIRLILLNGMLPSLERAQLMRSAAIGEDITLLDILLEQENSDVIVDQVCGLAVQLGHLNALDRLLAAGADGQTALKAAVGIGNRKVITHILTTGIDGQRLLQSASEDDDLTTARALLDAGLLV</sequence>
<dbReference type="Pfam" id="PF22939">
    <property type="entry name" value="WHD_GPIID"/>
    <property type="match status" value="1"/>
</dbReference>
<dbReference type="EMBL" id="MTYI01000147">
    <property type="protein sequence ID" value="PNP50699.1"/>
    <property type="molecule type" value="Genomic_DNA"/>
</dbReference>
<dbReference type="Proteomes" id="UP000236290">
    <property type="component" value="Unassembled WGS sequence"/>
</dbReference>
<comment type="caution">
    <text evidence="2">The sequence shown here is derived from an EMBL/GenBank/DDBJ whole genome shotgun (WGS) entry which is preliminary data.</text>
</comment>
<organism evidence="2 3">
    <name type="scientific">Trichoderma harzianum</name>
    <name type="common">Hypocrea lixii</name>
    <dbReference type="NCBI Taxonomy" id="5544"/>
    <lineage>
        <taxon>Eukaryota</taxon>
        <taxon>Fungi</taxon>
        <taxon>Dikarya</taxon>
        <taxon>Ascomycota</taxon>
        <taxon>Pezizomycotina</taxon>
        <taxon>Sordariomycetes</taxon>
        <taxon>Hypocreomycetidae</taxon>
        <taxon>Hypocreales</taxon>
        <taxon>Hypocreaceae</taxon>
        <taxon>Trichoderma</taxon>
    </lineage>
</organism>
<feature type="domain" description="GPI inositol-deacylase winged helix" evidence="1">
    <location>
        <begin position="94"/>
        <end position="179"/>
    </location>
</feature>
<dbReference type="PANTHER" id="PTHR10039">
    <property type="entry name" value="AMELOGENIN"/>
    <property type="match status" value="1"/>
</dbReference>
<reference evidence="2 3" key="1">
    <citation type="submission" date="2017-02" db="EMBL/GenBank/DDBJ databases">
        <title>Genomes of Trichoderma spp. with biocontrol activity.</title>
        <authorList>
            <person name="Gardiner D."/>
            <person name="Kazan K."/>
            <person name="Vos C."/>
            <person name="Harvey P."/>
        </authorList>
    </citation>
    <scope>NUCLEOTIDE SEQUENCE [LARGE SCALE GENOMIC DNA]</scope>
    <source>
        <strain evidence="2 3">Tr1</strain>
    </source>
</reference>
<dbReference type="SUPFAM" id="SSF48403">
    <property type="entry name" value="Ankyrin repeat"/>
    <property type="match status" value="1"/>
</dbReference>
<dbReference type="InterPro" id="IPR054471">
    <property type="entry name" value="GPIID_WHD"/>
</dbReference>
<proteinExistence type="predicted"/>
<evidence type="ECO:0000313" key="2">
    <source>
        <dbReference type="EMBL" id="PNP50699.1"/>
    </source>
</evidence>
<evidence type="ECO:0000313" key="3">
    <source>
        <dbReference type="Proteomes" id="UP000236290"/>
    </source>
</evidence>
<dbReference type="OrthoDB" id="7464126at2759"/>
<protein>
    <recommendedName>
        <fullName evidence="1">GPI inositol-deacylase winged helix domain-containing protein</fullName>
    </recommendedName>
</protein>
<gene>
    <name evidence="2" type="ORF">THARTR1_08619</name>
</gene>
<accession>A0A2K0TYT9</accession>
<name>A0A2K0TYT9_TRIHA</name>
<dbReference type="AlphaFoldDB" id="A0A2K0TYT9"/>
<dbReference type="Gene3D" id="1.25.40.20">
    <property type="entry name" value="Ankyrin repeat-containing domain"/>
    <property type="match status" value="1"/>
</dbReference>
<dbReference type="InterPro" id="IPR036770">
    <property type="entry name" value="Ankyrin_rpt-contain_sf"/>
</dbReference>
<dbReference type="PANTHER" id="PTHR10039:SF10">
    <property type="entry name" value="NACHT DOMAIN-CONTAINING PROTEIN"/>
    <property type="match status" value="1"/>
</dbReference>
<evidence type="ECO:0000259" key="1">
    <source>
        <dbReference type="Pfam" id="PF22939"/>
    </source>
</evidence>